<feature type="signal peptide" evidence="1">
    <location>
        <begin position="1"/>
        <end position="25"/>
    </location>
</feature>
<organism evidence="2 3">
    <name type="scientific">Micromonospora sediminimaris</name>
    <dbReference type="NCBI Taxonomy" id="547162"/>
    <lineage>
        <taxon>Bacteria</taxon>
        <taxon>Bacillati</taxon>
        <taxon>Actinomycetota</taxon>
        <taxon>Actinomycetes</taxon>
        <taxon>Micromonosporales</taxon>
        <taxon>Micromonosporaceae</taxon>
        <taxon>Micromonospora</taxon>
    </lineage>
</organism>
<sequence length="252" mass="27095">MLRLTAASILATMTPRHLVTSAAAAALVFTLAACGSDAPTREEASREAQSAAVRQASASSAEQLSILLSDVARASPLRPVAVATRDICHAGDTNGLWAHDEYRISCGLTETRYLGADGDLLEVLREVDRHARAAGLVPSTESAIDEIESYYAANGRTEDGLLLPKPGLGYLVPGRGWTVQVGWAQDWTGQAEWSRLGDPLNSQPVPDLTWPTVFVEARPVDLDALRDGPLRRHQHVVTISSGITYHEVPWPA</sequence>
<reference evidence="2" key="1">
    <citation type="submission" date="2021-01" db="EMBL/GenBank/DDBJ databases">
        <title>Whole genome shotgun sequence of Verrucosispora sediminis NBRC 107745.</title>
        <authorList>
            <person name="Komaki H."/>
            <person name="Tamura T."/>
        </authorList>
    </citation>
    <scope>NUCLEOTIDE SEQUENCE</scope>
    <source>
        <strain evidence="2">NBRC 107745</strain>
    </source>
</reference>
<feature type="chain" id="PRO_5040972513" evidence="1">
    <location>
        <begin position="26"/>
        <end position="252"/>
    </location>
</feature>
<keyword evidence="1" id="KW-0732">Signal</keyword>
<evidence type="ECO:0000256" key="1">
    <source>
        <dbReference type="SAM" id="SignalP"/>
    </source>
</evidence>
<dbReference type="Proteomes" id="UP000607311">
    <property type="component" value="Unassembled WGS sequence"/>
</dbReference>
<dbReference type="AlphaFoldDB" id="A0A9W5UN00"/>
<comment type="caution">
    <text evidence="2">The sequence shown here is derived from an EMBL/GenBank/DDBJ whole genome shotgun (WGS) entry which is preliminary data.</text>
</comment>
<keyword evidence="3" id="KW-1185">Reference proteome</keyword>
<evidence type="ECO:0000313" key="2">
    <source>
        <dbReference type="EMBL" id="GIJ31258.1"/>
    </source>
</evidence>
<accession>A0A9W5UN00</accession>
<name>A0A9W5UN00_9ACTN</name>
<dbReference type="EMBL" id="BOPD01000002">
    <property type="protein sequence ID" value="GIJ31258.1"/>
    <property type="molecule type" value="Genomic_DNA"/>
</dbReference>
<gene>
    <name evidence="2" type="ORF">Vse01_04060</name>
</gene>
<dbReference type="PROSITE" id="PS51257">
    <property type="entry name" value="PROKAR_LIPOPROTEIN"/>
    <property type="match status" value="1"/>
</dbReference>
<proteinExistence type="predicted"/>
<protein>
    <submittedName>
        <fullName evidence="2">Uncharacterized protein</fullName>
    </submittedName>
</protein>
<evidence type="ECO:0000313" key="3">
    <source>
        <dbReference type="Proteomes" id="UP000607311"/>
    </source>
</evidence>